<dbReference type="Pfam" id="PF03595">
    <property type="entry name" value="SLAC1"/>
    <property type="match status" value="1"/>
</dbReference>
<comment type="similarity">
    <text evidence="2">Belongs to the tellurite-resistance/dicarboxylate transporter (TDT) family.</text>
</comment>
<dbReference type="EMBL" id="CAJSTJ010000173">
    <property type="protein sequence ID" value="CAG7565098.1"/>
    <property type="molecule type" value="Genomic_DNA"/>
</dbReference>
<evidence type="ECO:0000256" key="6">
    <source>
        <dbReference type="ARBA" id="ARBA00023136"/>
    </source>
</evidence>
<proteinExistence type="inferred from homology"/>
<evidence type="ECO:0000313" key="10">
    <source>
        <dbReference type="EMBL" id="CAG7565098.1"/>
    </source>
</evidence>
<feature type="transmembrane region" description="Helical" evidence="9">
    <location>
        <begin position="335"/>
        <end position="356"/>
    </location>
</feature>
<feature type="transmembrane region" description="Helical" evidence="9">
    <location>
        <begin position="217"/>
        <end position="241"/>
    </location>
</feature>
<feature type="transmembrane region" description="Helical" evidence="9">
    <location>
        <begin position="253"/>
        <end position="271"/>
    </location>
</feature>
<dbReference type="InterPro" id="IPR004695">
    <property type="entry name" value="SLAC1/Mae1/Ssu1/TehA"/>
</dbReference>
<dbReference type="Proteomes" id="UP000693738">
    <property type="component" value="Unassembled WGS sequence"/>
</dbReference>
<feature type="transmembrane region" description="Helical" evidence="9">
    <location>
        <begin position="362"/>
        <end position="381"/>
    </location>
</feature>
<accession>A0A8J2IVL0</accession>
<reference evidence="10" key="1">
    <citation type="submission" date="2021-05" db="EMBL/GenBank/DDBJ databases">
        <authorList>
            <person name="Khan N."/>
        </authorList>
    </citation>
    <scope>NUCLEOTIDE SEQUENCE</scope>
</reference>
<dbReference type="AlphaFoldDB" id="A0A8J2IVL0"/>
<feature type="transmembrane region" description="Helical" evidence="9">
    <location>
        <begin position="185"/>
        <end position="205"/>
    </location>
</feature>
<keyword evidence="4 9" id="KW-0812">Transmembrane</keyword>
<comment type="caution">
    <text evidence="10">The sequence shown here is derived from an EMBL/GenBank/DDBJ whole genome shotgun (WGS) entry which is preliminary data.</text>
</comment>
<comment type="subcellular location">
    <subcellularLocation>
        <location evidence="1">Membrane</location>
        <topology evidence="1">Multi-pass membrane protein</topology>
    </subcellularLocation>
</comment>
<feature type="transmembrane region" description="Helical" evidence="9">
    <location>
        <begin position="149"/>
        <end position="173"/>
    </location>
</feature>
<keyword evidence="6 9" id="KW-0472">Membrane</keyword>
<evidence type="ECO:0000256" key="3">
    <source>
        <dbReference type="ARBA" id="ARBA00022448"/>
    </source>
</evidence>
<evidence type="ECO:0000313" key="11">
    <source>
        <dbReference type="Proteomes" id="UP000693738"/>
    </source>
</evidence>
<gene>
    <name evidence="10" type="ORF">FEQUK3_LOCUS10808</name>
</gene>
<organism evidence="10 11">
    <name type="scientific">Fusarium equiseti</name>
    <name type="common">Fusarium scirpi</name>
    <dbReference type="NCBI Taxonomy" id="61235"/>
    <lineage>
        <taxon>Eukaryota</taxon>
        <taxon>Fungi</taxon>
        <taxon>Dikarya</taxon>
        <taxon>Ascomycota</taxon>
        <taxon>Pezizomycotina</taxon>
        <taxon>Sordariomycetes</taxon>
        <taxon>Hypocreomycetidae</taxon>
        <taxon>Hypocreales</taxon>
        <taxon>Nectriaceae</taxon>
        <taxon>Fusarium</taxon>
        <taxon>Fusarium incarnatum-equiseti species complex</taxon>
    </lineage>
</organism>
<feature type="transmembrane region" description="Helical" evidence="9">
    <location>
        <begin position="298"/>
        <end position="323"/>
    </location>
</feature>
<protein>
    <recommendedName>
        <fullName evidence="8">Sulfite efflux pump SSU1</fullName>
    </recommendedName>
</protein>
<dbReference type="GO" id="GO:0005886">
    <property type="term" value="C:plasma membrane"/>
    <property type="evidence" value="ECO:0007669"/>
    <property type="project" value="TreeGrafter"/>
</dbReference>
<dbReference type="PANTHER" id="PTHR31686">
    <property type="match status" value="1"/>
</dbReference>
<sequence>MSGCNNSTTSTGTITVQPACSGSTPKPCESNLPCKEETGWRRVIRNFTPSWFAVNMGTGIVSILLHNLPYNAIWLQYISYIFFGLNVVLFTVFTGMSIARYTLYPTIWFAMVSHPGQSLFLGCFPMGLATIINMMVFCCKHWGDWVIYLAWGLWWFDVWISVATCVSMPFIVMHRHRPGLENITAALLLPIVPAVVAAATGGIVAEELPNHHHALTTVIASYVLWGIGESFSAIVLALYFHRLTIHSIPPKEVIVSVFLPIGPLGQGGFGIQQLGKVAMHVIPKSNAFGEVALRAGEMLYVLGVFFGIVMWGFALVWLSFALISIAMMPSVPRNLGAWGYTFPLGVLATCSNSLAQNLDSDFFKVATMIISLAVVLLWIVVATRTLKLAITGEMFHAPCLKDLREKSQAAGSDRRV</sequence>
<evidence type="ECO:0000256" key="4">
    <source>
        <dbReference type="ARBA" id="ARBA00022692"/>
    </source>
</evidence>
<dbReference type="FunFam" id="1.50.10.150:FF:000004">
    <property type="entry name" value="Malic acid transporter"/>
    <property type="match status" value="1"/>
</dbReference>
<keyword evidence="5 9" id="KW-1133">Transmembrane helix</keyword>
<keyword evidence="3" id="KW-0813">Transport</keyword>
<evidence type="ECO:0000256" key="1">
    <source>
        <dbReference type="ARBA" id="ARBA00004141"/>
    </source>
</evidence>
<dbReference type="CDD" id="cd09318">
    <property type="entry name" value="TDT_SSU1"/>
    <property type="match status" value="1"/>
</dbReference>
<feature type="transmembrane region" description="Helical" evidence="9">
    <location>
        <begin position="119"/>
        <end position="143"/>
    </location>
</feature>
<dbReference type="GO" id="GO:0000319">
    <property type="term" value="F:sulfite transmembrane transporter activity"/>
    <property type="evidence" value="ECO:0007669"/>
    <property type="project" value="TreeGrafter"/>
</dbReference>
<evidence type="ECO:0000256" key="9">
    <source>
        <dbReference type="SAM" id="Phobius"/>
    </source>
</evidence>
<comment type="function">
    <text evidence="7">Sulphite efflux pump required for the secretion of sulphite as a reducing agent. In the presence of sulphite, cystine in keratin is directly cleaved to cysteine and S-sulphocysteine, and thereby, reduced proteins become accessible to hydrolysis by a variety of secreted endo- and exoproteases. Excretion of sulphite mediated by an efflux pump also represents a detoxification pathway for dermatophytes during infection of the epidermal stratum corneum, hair and nails, which are rich in cysteine.</text>
</comment>
<feature type="transmembrane region" description="Helical" evidence="9">
    <location>
        <begin position="50"/>
        <end position="68"/>
    </location>
</feature>
<dbReference type="InterPro" id="IPR051629">
    <property type="entry name" value="Sulfite_efflux_TDT"/>
</dbReference>
<evidence type="ECO:0000256" key="8">
    <source>
        <dbReference type="ARBA" id="ARBA00072906"/>
    </source>
</evidence>
<feature type="transmembrane region" description="Helical" evidence="9">
    <location>
        <begin position="74"/>
        <end position="98"/>
    </location>
</feature>
<evidence type="ECO:0000256" key="5">
    <source>
        <dbReference type="ARBA" id="ARBA00022989"/>
    </source>
</evidence>
<name>A0A8J2IVL0_FUSEQ</name>
<evidence type="ECO:0000256" key="2">
    <source>
        <dbReference type="ARBA" id="ARBA00008566"/>
    </source>
</evidence>
<evidence type="ECO:0000256" key="7">
    <source>
        <dbReference type="ARBA" id="ARBA00056100"/>
    </source>
</evidence>
<dbReference type="PANTHER" id="PTHR31686:SF1">
    <property type="entry name" value="SULFITE EFFLUX PUMP SSU1"/>
    <property type="match status" value="1"/>
</dbReference>